<keyword evidence="2" id="KW-1185">Reference proteome</keyword>
<gene>
    <name evidence="1" type="ORF">Vadar_015191</name>
</gene>
<sequence length="252" mass="28982">MTLFTKQFKKLFLKRPAENEFKNQNSNNKGKGESSGGRGRKGIKGPPPGPKCFECHGYGHLAHECINKLKKKTNYKANITWDDDNNSESSEEGKEEHTNFIAFGASLHSQTSDKPRNDVAQESSNDSENEDGCEFDDDYDLRESYDRLYCESAKINKVNLKLIGKCQAVNVELVKVKNQLDEQQELLISVTRERDKLRKEAVDYKAKIKALEELNNDYEVKDHLVTRADLAFMEHQSLNSQKKRYMRTNPKR</sequence>
<evidence type="ECO:0000313" key="2">
    <source>
        <dbReference type="Proteomes" id="UP000828048"/>
    </source>
</evidence>
<proteinExistence type="predicted"/>
<dbReference type="EMBL" id="CM037156">
    <property type="protein sequence ID" value="KAH7837563.1"/>
    <property type="molecule type" value="Genomic_DNA"/>
</dbReference>
<protein>
    <submittedName>
        <fullName evidence="1">Uncharacterized protein</fullName>
    </submittedName>
</protein>
<comment type="caution">
    <text evidence="1">The sequence shown here is derived from an EMBL/GenBank/DDBJ whole genome shotgun (WGS) entry which is preliminary data.</text>
</comment>
<organism evidence="1 2">
    <name type="scientific">Vaccinium darrowii</name>
    <dbReference type="NCBI Taxonomy" id="229202"/>
    <lineage>
        <taxon>Eukaryota</taxon>
        <taxon>Viridiplantae</taxon>
        <taxon>Streptophyta</taxon>
        <taxon>Embryophyta</taxon>
        <taxon>Tracheophyta</taxon>
        <taxon>Spermatophyta</taxon>
        <taxon>Magnoliopsida</taxon>
        <taxon>eudicotyledons</taxon>
        <taxon>Gunneridae</taxon>
        <taxon>Pentapetalae</taxon>
        <taxon>asterids</taxon>
        <taxon>Ericales</taxon>
        <taxon>Ericaceae</taxon>
        <taxon>Vaccinioideae</taxon>
        <taxon>Vaccinieae</taxon>
        <taxon>Vaccinium</taxon>
    </lineage>
</organism>
<accession>A0ACB7XAG6</accession>
<evidence type="ECO:0000313" key="1">
    <source>
        <dbReference type="EMBL" id="KAH7837563.1"/>
    </source>
</evidence>
<name>A0ACB7XAG6_9ERIC</name>
<dbReference type="Proteomes" id="UP000828048">
    <property type="component" value="Chromosome 6"/>
</dbReference>
<reference evidence="1 2" key="1">
    <citation type="journal article" date="2021" name="Hortic Res">
        <title>High-quality reference genome and annotation aids understanding of berry development for evergreen blueberry (Vaccinium darrowii).</title>
        <authorList>
            <person name="Yu J."/>
            <person name="Hulse-Kemp A.M."/>
            <person name="Babiker E."/>
            <person name="Staton M."/>
        </authorList>
    </citation>
    <scope>NUCLEOTIDE SEQUENCE [LARGE SCALE GENOMIC DNA]</scope>
    <source>
        <strain evidence="2">cv. NJ 8807/NJ 8810</strain>
        <tissue evidence="1">Young leaf</tissue>
    </source>
</reference>